<dbReference type="PANTHER" id="PTHR11986:SF113">
    <property type="entry name" value="SUCCINYLORNITHINE TRANSAMINASE"/>
    <property type="match status" value="1"/>
</dbReference>
<dbReference type="PROSITE" id="PS00600">
    <property type="entry name" value="AA_TRANSFER_CLASS_3"/>
    <property type="match status" value="1"/>
</dbReference>
<evidence type="ECO:0000256" key="1">
    <source>
        <dbReference type="ARBA" id="ARBA00022576"/>
    </source>
</evidence>
<comment type="subcellular location">
    <subcellularLocation>
        <location evidence="4">Cytoplasm</location>
    </subcellularLocation>
</comment>
<dbReference type="GO" id="GO:0006526">
    <property type="term" value="P:L-arginine biosynthetic process"/>
    <property type="evidence" value="ECO:0007669"/>
    <property type="project" value="UniProtKB-UniRule"/>
</dbReference>
<keyword evidence="4" id="KW-0028">Amino-acid biosynthesis</keyword>
<keyword evidence="4" id="KW-0055">Arginine biosynthesis</keyword>
<dbReference type="Pfam" id="PF00202">
    <property type="entry name" value="Aminotran_3"/>
    <property type="match status" value="1"/>
</dbReference>
<feature type="binding site" evidence="4">
    <location>
        <begin position="225"/>
        <end position="228"/>
    </location>
    <ligand>
        <name>pyridoxal 5'-phosphate</name>
        <dbReference type="ChEBI" id="CHEBI:597326"/>
    </ligand>
</feature>
<gene>
    <name evidence="4" type="primary">argD</name>
    <name evidence="5" type="ORF">BN1049_02599</name>
</gene>
<dbReference type="Gene3D" id="3.40.640.10">
    <property type="entry name" value="Type I PLP-dependent aspartate aminotransferase-like (Major domain)"/>
    <property type="match status" value="1"/>
</dbReference>
<comment type="subunit">
    <text evidence="4">Homodimer.</text>
</comment>
<dbReference type="EMBL" id="LM997413">
    <property type="protein sequence ID" value="CEA06220.1"/>
    <property type="molecule type" value="Genomic_DNA"/>
</dbReference>
<dbReference type="RefSeq" id="WP_044500547.1">
    <property type="nucleotide sequence ID" value="NZ_LK391969.1"/>
</dbReference>
<evidence type="ECO:0000256" key="2">
    <source>
        <dbReference type="ARBA" id="ARBA00022679"/>
    </source>
</evidence>
<dbReference type="NCBIfam" id="NF009047">
    <property type="entry name" value="PRK12381.1"/>
    <property type="match status" value="1"/>
</dbReference>
<dbReference type="NCBIfam" id="TIGR03246">
    <property type="entry name" value="arg_catab_astC"/>
    <property type="match status" value="1"/>
</dbReference>
<feature type="binding site" evidence="4">
    <location>
        <position position="283"/>
    </location>
    <ligand>
        <name>pyridoxal 5'-phosphate</name>
        <dbReference type="ChEBI" id="CHEBI:597326"/>
    </ligand>
</feature>
<dbReference type="FunFam" id="3.40.640.10:FF:000004">
    <property type="entry name" value="Acetylornithine aminotransferase"/>
    <property type="match status" value="1"/>
</dbReference>
<keyword evidence="4" id="KW-0963">Cytoplasm</keyword>
<dbReference type="EC" id="2.6.1.11" evidence="4"/>
<feature type="binding site" evidence="4">
    <location>
        <position position="143"/>
    </location>
    <ligand>
        <name>N(2)-acetyl-L-ornithine</name>
        <dbReference type="ChEBI" id="CHEBI:57805"/>
    </ligand>
</feature>
<dbReference type="InterPro" id="IPR004636">
    <property type="entry name" value="AcOrn/SuccOrn_fam"/>
</dbReference>
<dbReference type="InterPro" id="IPR049704">
    <property type="entry name" value="Aminotrans_3_PPA_site"/>
</dbReference>
<dbReference type="InterPro" id="IPR015424">
    <property type="entry name" value="PyrdxlP-dep_Trfase"/>
</dbReference>
<feature type="binding site" evidence="4">
    <location>
        <position position="282"/>
    </location>
    <ligand>
        <name>N(2)-acetyl-L-ornithine</name>
        <dbReference type="ChEBI" id="CHEBI:57805"/>
    </ligand>
</feature>
<organism evidence="5">
    <name type="scientific">Pseudomonas saudimassiliensis</name>
    <dbReference type="NCBI Taxonomy" id="1461581"/>
    <lineage>
        <taxon>Bacteria</taxon>
        <taxon>Pseudomonadati</taxon>
        <taxon>Pseudomonadota</taxon>
        <taxon>Gammaproteobacteria</taxon>
        <taxon>Pseudomonadales</taxon>
        <taxon>Pseudomonadaceae</taxon>
        <taxon>Pseudomonas</taxon>
    </lineage>
</organism>
<dbReference type="PATRIC" id="fig|1461581.3.peg.2562"/>
<dbReference type="UniPathway" id="UPA00068">
    <property type="reaction ID" value="UER00109"/>
</dbReference>
<name>A0A078MIY9_9PSED</name>
<dbReference type="GO" id="GO:0003992">
    <property type="term" value="F:N2-acetyl-L-ornithine:2-oxoglutarate 5-aminotransferase activity"/>
    <property type="evidence" value="ECO:0007669"/>
    <property type="project" value="UniProtKB-UniRule"/>
</dbReference>
<dbReference type="OrthoDB" id="9801052at2"/>
<feature type="modified residue" description="N6-(pyridoxal phosphate)lysine" evidence="4">
    <location>
        <position position="254"/>
    </location>
</feature>
<dbReference type="GO" id="GO:0030170">
    <property type="term" value="F:pyridoxal phosphate binding"/>
    <property type="evidence" value="ECO:0007669"/>
    <property type="project" value="InterPro"/>
</dbReference>
<evidence type="ECO:0000313" key="5">
    <source>
        <dbReference type="EMBL" id="CEA06220.1"/>
    </source>
</evidence>
<dbReference type="HAMAP" id="MF_01107">
    <property type="entry name" value="ArgD_aminotrans_3"/>
    <property type="match status" value="1"/>
</dbReference>
<dbReference type="NCBIfam" id="NF002325">
    <property type="entry name" value="PRK01278.1"/>
    <property type="match status" value="1"/>
</dbReference>
<evidence type="ECO:0000256" key="4">
    <source>
        <dbReference type="HAMAP-Rule" id="MF_01107"/>
    </source>
</evidence>
<dbReference type="Gene3D" id="3.90.1150.10">
    <property type="entry name" value="Aspartate Aminotransferase, domain 1"/>
    <property type="match status" value="1"/>
</dbReference>
<dbReference type="CDD" id="cd00610">
    <property type="entry name" value="OAT_like"/>
    <property type="match status" value="1"/>
</dbReference>
<keyword evidence="1 4" id="KW-0032">Aminotransferase</keyword>
<dbReference type="GO" id="GO:0042802">
    <property type="term" value="F:identical protein binding"/>
    <property type="evidence" value="ECO:0007669"/>
    <property type="project" value="TreeGrafter"/>
</dbReference>
<comment type="pathway">
    <text evidence="4">Amino-acid biosynthesis; L-arginine biosynthesis; N(2)-acetyl-L-ornithine from L-glutamate: step 4/4.</text>
</comment>
<dbReference type="PIRSF" id="PIRSF000521">
    <property type="entry name" value="Transaminase_4ab_Lys_Orn"/>
    <property type="match status" value="1"/>
</dbReference>
<dbReference type="PANTHER" id="PTHR11986">
    <property type="entry name" value="AMINOTRANSFERASE CLASS III"/>
    <property type="match status" value="1"/>
</dbReference>
<keyword evidence="3 4" id="KW-0663">Pyridoxal phosphate</keyword>
<reference evidence="5" key="1">
    <citation type="submission" date="2014-07" db="EMBL/GenBank/DDBJ databases">
        <authorList>
            <person name="Urmite Genomes Urmite Genomes"/>
        </authorList>
    </citation>
    <scope>NUCLEOTIDE SEQUENCE</scope>
    <source>
        <strain evidence="5">12M76_air</strain>
    </source>
</reference>
<dbReference type="SUPFAM" id="SSF53383">
    <property type="entry name" value="PLP-dependent transferases"/>
    <property type="match status" value="1"/>
</dbReference>
<dbReference type="InterPro" id="IPR017652">
    <property type="entry name" value="Ac/SucOrn_transaminase_bac"/>
</dbReference>
<dbReference type="InterPro" id="IPR005814">
    <property type="entry name" value="Aminotrans_3"/>
</dbReference>
<dbReference type="AlphaFoldDB" id="A0A078MIY9"/>
<dbReference type="NCBIfam" id="NF003468">
    <property type="entry name" value="PRK05093.1"/>
    <property type="match status" value="1"/>
</dbReference>
<dbReference type="InterPro" id="IPR015422">
    <property type="entry name" value="PyrdxlP-dep_Trfase_small"/>
</dbReference>
<accession>A0A078MIY9</accession>
<evidence type="ECO:0000256" key="3">
    <source>
        <dbReference type="ARBA" id="ARBA00022898"/>
    </source>
</evidence>
<comment type="cofactor">
    <cofactor evidence="4">
        <name>pyridoxal 5'-phosphate</name>
        <dbReference type="ChEBI" id="CHEBI:597326"/>
    </cofactor>
    <text evidence="4">Binds 1 pyridoxal phosphate per subunit.</text>
</comment>
<dbReference type="GO" id="GO:0005737">
    <property type="term" value="C:cytoplasm"/>
    <property type="evidence" value="ECO:0007669"/>
    <property type="project" value="UniProtKB-SubCell"/>
</dbReference>
<comment type="catalytic activity">
    <reaction evidence="4">
        <text>N(2)-acetyl-L-ornithine + 2-oxoglutarate = N-acetyl-L-glutamate 5-semialdehyde + L-glutamate</text>
        <dbReference type="Rhea" id="RHEA:18049"/>
        <dbReference type="ChEBI" id="CHEBI:16810"/>
        <dbReference type="ChEBI" id="CHEBI:29123"/>
        <dbReference type="ChEBI" id="CHEBI:29985"/>
        <dbReference type="ChEBI" id="CHEBI:57805"/>
        <dbReference type="EC" id="2.6.1.11"/>
    </reaction>
</comment>
<keyword evidence="2 4" id="KW-0808">Transferase</keyword>
<feature type="binding site" evidence="4">
    <location>
        <position position="140"/>
    </location>
    <ligand>
        <name>pyridoxal 5'-phosphate</name>
        <dbReference type="ChEBI" id="CHEBI:597326"/>
    </ligand>
</feature>
<protein>
    <recommendedName>
        <fullName evidence="4">Acetylornithine aminotransferase</fullName>
        <shortName evidence="4">ACOAT</shortName>
        <ecNumber evidence="4">2.6.1.11</ecNumber>
    </recommendedName>
</protein>
<dbReference type="InterPro" id="IPR050103">
    <property type="entry name" value="Class-III_PLP-dep_AT"/>
</dbReference>
<comment type="similarity">
    <text evidence="4">Belongs to the class-III pyridoxal-phosphate-dependent aminotransferase family. ArgD subfamily.</text>
</comment>
<dbReference type="NCBIfam" id="TIGR00707">
    <property type="entry name" value="argD"/>
    <property type="match status" value="1"/>
</dbReference>
<dbReference type="InterPro" id="IPR015421">
    <property type="entry name" value="PyrdxlP-dep_Trfase_major"/>
</dbReference>
<sequence length="404" mass="43010">MSQSMQVNRADFDRLMVPNYAPVDMIPVRGDGSRLWDQQGREYIDLAGGIAVNSLGHAHPQVVEALVEQAQKLWHVSNIMTNEPALRLAAKLVAATFADKVLFVNSGAEANEAAFKLARRWAHDQVGPEKHEIIACSNSFHGRTLFTVSVGGQPKYSQGFGPAISGISHVPYNDIAALEAQISERTCAVVVEPVQGEGGVIPASVEYLQAVRALCDKHNALLIFDEVQSGMGRTGKLYAYMHSGVAPDILTSAKGIGGGFPIAAMLTTDRVAPALAVGTHGSTYGGNPLGCAVAEKVLDIINTPQVLDGVGERRNLLTAGLRQLADELGVFSEVRGQGLLIGAVLAERWRGQAGQLMRLAQEEGLLVLQAGPDVVRLAPSLIIPEADIREGLGRLRSALLRLVG</sequence>
<feature type="binding site" evidence="4">
    <location>
        <begin position="107"/>
        <end position="108"/>
    </location>
    <ligand>
        <name>pyridoxal 5'-phosphate</name>
        <dbReference type="ChEBI" id="CHEBI:597326"/>
    </ligand>
</feature>
<proteinExistence type="inferred from homology"/>
<dbReference type="EMBL" id="LK391969">
    <property type="protein sequence ID" value="CEF27645.1"/>
    <property type="molecule type" value="Genomic_DNA"/>
</dbReference>
<comment type="miscellaneous">
    <text evidence="4">May also have succinyldiaminopimelate aminotransferase activity, thus carrying out the corresponding step in lysine biosynthesis.</text>
</comment>